<proteinExistence type="inferred from homology"/>
<comment type="similarity">
    <text evidence="6">Belongs to the protease inhibitor I19 family.</text>
</comment>
<dbReference type="InterPro" id="IPR036201">
    <property type="entry name" value="Pacifastin_dom_sf"/>
</dbReference>
<evidence type="ECO:0000256" key="7">
    <source>
        <dbReference type="SAM" id="SignalP"/>
    </source>
</evidence>
<feature type="chain" id="PRO_5042925962" description="Pacifastin domain-containing protein" evidence="7">
    <location>
        <begin position="23"/>
        <end position="139"/>
    </location>
</feature>
<keyword evidence="10" id="KW-1185">Reference proteome</keyword>
<evidence type="ECO:0000313" key="9">
    <source>
        <dbReference type="EMBL" id="KAK7792668.1"/>
    </source>
</evidence>
<dbReference type="GO" id="GO:0004867">
    <property type="term" value="F:serine-type endopeptidase inhibitor activity"/>
    <property type="evidence" value="ECO:0007669"/>
    <property type="project" value="UniProtKB-KW"/>
</dbReference>
<evidence type="ECO:0000313" key="10">
    <source>
        <dbReference type="Proteomes" id="UP001378592"/>
    </source>
</evidence>
<keyword evidence="2" id="KW-0964">Secreted</keyword>
<evidence type="ECO:0000256" key="5">
    <source>
        <dbReference type="ARBA" id="ARBA00023157"/>
    </source>
</evidence>
<feature type="signal peptide" evidence="7">
    <location>
        <begin position="1"/>
        <end position="22"/>
    </location>
</feature>
<evidence type="ECO:0000256" key="6">
    <source>
        <dbReference type="ARBA" id="ARBA00029459"/>
    </source>
</evidence>
<comment type="caution">
    <text evidence="9">The sequence shown here is derived from an EMBL/GenBank/DDBJ whole genome shotgun (WGS) entry which is preliminary data.</text>
</comment>
<evidence type="ECO:0000256" key="2">
    <source>
        <dbReference type="ARBA" id="ARBA00022525"/>
    </source>
</evidence>
<name>A0AAN9Z1H4_9ORTH</name>
<dbReference type="GO" id="GO:0005576">
    <property type="term" value="C:extracellular region"/>
    <property type="evidence" value="ECO:0007669"/>
    <property type="project" value="UniProtKB-SubCell"/>
</dbReference>
<keyword evidence="4" id="KW-0722">Serine protease inhibitor</keyword>
<evidence type="ECO:0000259" key="8">
    <source>
        <dbReference type="Pfam" id="PF05375"/>
    </source>
</evidence>
<evidence type="ECO:0000256" key="4">
    <source>
        <dbReference type="ARBA" id="ARBA00022900"/>
    </source>
</evidence>
<keyword evidence="5" id="KW-1015">Disulfide bond</keyword>
<dbReference type="InterPro" id="IPR008037">
    <property type="entry name" value="Pacifastin_dom"/>
</dbReference>
<dbReference type="Pfam" id="PF05375">
    <property type="entry name" value="Pacifastin_I"/>
    <property type="match status" value="1"/>
</dbReference>
<accession>A0AAN9Z1H4</accession>
<keyword evidence="3" id="KW-0646">Protease inhibitor</keyword>
<organism evidence="9 10">
    <name type="scientific">Gryllus longicercus</name>
    <dbReference type="NCBI Taxonomy" id="2509291"/>
    <lineage>
        <taxon>Eukaryota</taxon>
        <taxon>Metazoa</taxon>
        <taxon>Ecdysozoa</taxon>
        <taxon>Arthropoda</taxon>
        <taxon>Hexapoda</taxon>
        <taxon>Insecta</taxon>
        <taxon>Pterygota</taxon>
        <taxon>Neoptera</taxon>
        <taxon>Polyneoptera</taxon>
        <taxon>Orthoptera</taxon>
        <taxon>Ensifera</taxon>
        <taxon>Gryllidea</taxon>
        <taxon>Grylloidea</taxon>
        <taxon>Gryllidae</taxon>
        <taxon>Gryllinae</taxon>
        <taxon>Gryllus</taxon>
    </lineage>
</organism>
<dbReference type="AlphaFoldDB" id="A0AAN9Z1H4"/>
<dbReference type="Proteomes" id="UP001378592">
    <property type="component" value="Unassembled WGS sequence"/>
</dbReference>
<sequence length="139" mass="15293">MTTIKVTVLLLCLSVLWHDATARHPQQILPAKGNGILSCRPGVEFPRDCGNRCRCADNGLSATCTEISCPTNHREFDEANRQVYKELDIIRGQGSGPVFQCEPYTERKVNDGNGTCYCAKSGHAEICSNRIGDPWGLKP</sequence>
<comment type="subcellular location">
    <subcellularLocation>
        <location evidence="1">Secreted</location>
    </subcellularLocation>
</comment>
<feature type="domain" description="Pacifastin" evidence="8">
    <location>
        <begin position="38"/>
        <end position="75"/>
    </location>
</feature>
<dbReference type="SUPFAM" id="SSF57283">
    <property type="entry name" value="PMP inhibitors"/>
    <property type="match status" value="1"/>
</dbReference>
<keyword evidence="7" id="KW-0732">Signal</keyword>
<reference evidence="9 10" key="1">
    <citation type="submission" date="2024-03" db="EMBL/GenBank/DDBJ databases">
        <title>The genome assembly and annotation of the cricket Gryllus longicercus Weissman &amp; Gray.</title>
        <authorList>
            <person name="Szrajer S."/>
            <person name="Gray D."/>
            <person name="Ylla G."/>
        </authorList>
    </citation>
    <scope>NUCLEOTIDE SEQUENCE [LARGE SCALE GENOMIC DNA]</scope>
    <source>
        <strain evidence="9">DAG 2021-001</strain>
        <tissue evidence="9">Whole body minus gut</tissue>
    </source>
</reference>
<evidence type="ECO:0000256" key="3">
    <source>
        <dbReference type="ARBA" id="ARBA00022690"/>
    </source>
</evidence>
<evidence type="ECO:0000256" key="1">
    <source>
        <dbReference type="ARBA" id="ARBA00004613"/>
    </source>
</evidence>
<gene>
    <name evidence="9" type="ORF">R5R35_012514</name>
</gene>
<protein>
    <recommendedName>
        <fullName evidence="8">Pacifastin domain-containing protein</fullName>
    </recommendedName>
</protein>
<dbReference type="EMBL" id="JAZDUA010000434">
    <property type="protein sequence ID" value="KAK7792668.1"/>
    <property type="molecule type" value="Genomic_DNA"/>
</dbReference>